<dbReference type="Pfam" id="PF00240">
    <property type="entry name" value="ubiquitin"/>
    <property type="match status" value="1"/>
</dbReference>
<dbReference type="InterPro" id="IPR019956">
    <property type="entry name" value="Ubiquitin_dom"/>
</dbReference>
<evidence type="ECO:0000259" key="13">
    <source>
        <dbReference type="PROSITE" id="PS50053"/>
    </source>
</evidence>
<evidence type="ECO:0000256" key="9">
    <source>
        <dbReference type="ARBA" id="ARBA00023242"/>
    </source>
</evidence>
<evidence type="ECO:0000256" key="2">
    <source>
        <dbReference type="ARBA" id="ARBA00004123"/>
    </source>
</evidence>
<evidence type="ECO:0000256" key="11">
    <source>
        <dbReference type="ARBA" id="ARBA00035124"/>
    </source>
</evidence>
<dbReference type="GO" id="GO:0006412">
    <property type="term" value="P:translation"/>
    <property type="evidence" value="ECO:0007669"/>
    <property type="project" value="InterPro"/>
</dbReference>
<evidence type="ECO:0000256" key="7">
    <source>
        <dbReference type="ARBA" id="ARBA00022499"/>
    </source>
</evidence>
<dbReference type="SMART" id="SM00213">
    <property type="entry name" value="UBQ"/>
    <property type="match status" value="1"/>
</dbReference>
<evidence type="ECO:0000313" key="14">
    <source>
        <dbReference type="EMBL" id="CAE1162680.1"/>
    </source>
</evidence>
<evidence type="ECO:0000256" key="6">
    <source>
        <dbReference type="ARBA" id="ARBA00022490"/>
    </source>
</evidence>
<keyword evidence="9" id="KW-0539">Nucleus</keyword>
<feature type="domain" description="Ubiquitin-like" evidence="13">
    <location>
        <begin position="60"/>
        <end position="135"/>
    </location>
</feature>
<dbReference type="InterPro" id="IPR038587">
    <property type="entry name" value="Ribosomal_eL40_sf"/>
</dbReference>
<dbReference type="EMBL" id="CAHIKZ030000237">
    <property type="protein sequence ID" value="CAE1162680.1"/>
    <property type="molecule type" value="Genomic_DNA"/>
</dbReference>
<evidence type="ECO:0000256" key="10">
    <source>
        <dbReference type="ARBA" id="ARBA00023274"/>
    </source>
</evidence>
<dbReference type="InterPro" id="IPR050158">
    <property type="entry name" value="Ubiquitin_ubiquitin-like"/>
</dbReference>
<keyword evidence="6" id="KW-0963">Cytoplasm</keyword>
<evidence type="ECO:0000313" key="15">
    <source>
        <dbReference type="Proteomes" id="UP000597762"/>
    </source>
</evidence>
<keyword evidence="10" id="KW-0687">Ribonucleoprotein</keyword>
<evidence type="ECO:0000256" key="5">
    <source>
        <dbReference type="ARBA" id="ARBA00010570"/>
    </source>
</evidence>
<evidence type="ECO:0000256" key="12">
    <source>
        <dbReference type="ARBA" id="ARBA00035298"/>
    </source>
</evidence>
<keyword evidence="15" id="KW-1185">Reference proteome</keyword>
<dbReference type="OrthoDB" id="428577at2759"/>
<dbReference type="Gene3D" id="3.10.20.90">
    <property type="entry name" value="Phosphatidylinositol 3-kinase Catalytic Subunit, Chain A, domain 1"/>
    <property type="match status" value="1"/>
</dbReference>
<dbReference type="Proteomes" id="UP000597762">
    <property type="component" value="Unassembled WGS sequence"/>
</dbReference>
<gene>
    <name evidence="14" type="ORF">SPHA_7384</name>
</gene>
<dbReference type="AlphaFoldDB" id="A0A812B106"/>
<comment type="similarity">
    <text evidence="4">In the N-terminal section; belongs to the ubiquitin family.</text>
</comment>
<dbReference type="SUPFAM" id="SSF57829">
    <property type="entry name" value="Zn-binding ribosomal proteins"/>
    <property type="match status" value="1"/>
</dbReference>
<dbReference type="PRINTS" id="PR00348">
    <property type="entry name" value="UBIQUITIN"/>
</dbReference>
<dbReference type="Pfam" id="PF01020">
    <property type="entry name" value="Ribosomal_L40e"/>
    <property type="match status" value="1"/>
</dbReference>
<evidence type="ECO:0000256" key="8">
    <source>
        <dbReference type="ARBA" id="ARBA00022980"/>
    </source>
</evidence>
<accession>A0A812B106</accession>
<keyword evidence="7" id="KW-1017">Isopeptide bond</keyword>
<name>A0A812B106_ACAPH</name>
<dbReference type="InterPro" id="IPR029071">
    <property type="entry name" value="Ubiquitin-like_domsf"/>
</dbReference>
<dbReference type="GO" id="GO:0003735">
    <property type="term" value="F:structural constituent of ribosome"/>
    <property type="evidence" value="ECO:0007669"/>
    <property type="project" value="InterPro"/>
</dbReference>
<dbReference type="SMART" id="SM01377">
    <property type="entry name" value="Ribosomal_L40e"/>
    <property type="match status" value="1"/>
</dbReference>
<dbReference type="GO" id="GO:1990904">
    <property type="term" value="C:ribonucleoprotein complex"/>
    <property type="evidence" value="ECO:0007669"/>
    <property type="project" value="UniProtKB-KW"/>
</dbReference>
<organism evidence="14 15">
    <name type="scientific">Acanthosepion pharaonis</name>
    <name type="common">Pharaoh cuttlefish</name>
    <name type="synonym">Sepia pharaonis</name>
    <dbReference type="NCBI Taxonomy" id="158019"/>
    <lineage>
        <taxon>Eukaryota</taxon>
        <taxon>Metazoa</taxon>
        <taxon>Spiralia</taxon>
        <taxon>Lophotrochozoa</taxon>
        <taxon>Mollusca</taxon>
        <taxon>Cephalopoda</taxon>
        <taxon>Coleoidea</taxon>
        <taxon>Decapodiformes</taxon>
        <taxon>Sepiida</taxon>
        <taxon>Sepiina</taxon>
        <taxon>Sepiidae</taxon>
        <taxon>Acanthosepion</taxon>
    </lineage>
</organism>
<protein>
    <recommendedName>
        <fullName evidence="12">Ubiquitin-ribosomal protein eL40 fusion protein</fullName>
    </recommendedName>
</protein>
<evidence type="ECO:0000256" key="3">
    <source>
        <dbReference type="ARBA" id="ARBA00004496"/>
    </source>
</evidence>
<comment type="subunit">
    <text evidence="11">Part of the 60S ribosomal subunit.</text>
</comment>
<sequence length="187" mass="21259">MLEKRGASWCQRQTRRIVLFSLELSMSKHKSFAQEGISLQQTIVTSPSLSRSFFSRSQKMQLFVKNLSGQTLTFEVQDSDTAANVMDSIYARDGIPQDLQRLVYSGKQLDESAKLSEYGLSTGATLHLLLRLPGGIIEPSLRMLASKYNCEKMICRKCYARLHPRATNCRKRKCGHSNNLRPKKKLK</sequence>
<comment type="caution">
    <text evidence="14">The sequence shown here is derived from an EMBL/GenBank/DDBJ whole genome shotgun (WGS) entry which is preliminary data.</text>
</comment>
<comment type="function">
    <text evidence="1">Component of the 60S subunit of the ribosome.</text>
</comment>
<evidence type="ECO:0000256" key="4">
    <source>
        <dbReference type="ARBA" id="ARBA00008373"/>
    </source>
</evidence>
<dbReference type="FunFam" id="4.10.1060.50:FF:000001">
    <property type="entry name" value="ubiquitin-60S ribosomal protein L40"/>
    <property type="match status" value="1"/>
</dbReference>
<dbReference type="Gene3D" id="4.10.1060.50">
    <property type="match status" value="1"/>
</dbReference>
<comment type="subcellular location">
    <subcellularLocation>
        <location evidence="3">Cytoplasm</location>
    </subcellularLocation>
    <subcellularLocation>
        <location evidence="2">Nucleus</location>
    </subcellularLocation>
</comment>
<dbReference type="SUPFAM" id="SSF54236">
    <property type="entry name" value="Ubiquitin-like"/>
    <property type="match status" value="1"/>
</dbReference>
<dbReference type="GO" id="GO:0005840">
    <property type="term" value="C:ribosome"/>
    <property type="evidence" value="ECO:0007669"/>
    <property type="project" value="UniProtKB-KW"/>
</dbReference>
<dbReference type="InterPro" id="IPR000626">
    <property type="entry name" value="Ubiquitin-like_dom"/>
</dbReference>
<reference evidence="14" key="1">
    <citation type="submission" date="2021-01" db="EMBL/GenBank/DDBJ databases">
        <authorList>
            <person name="Li R."/>
            <person name="Bekaert M."/>
        </authorList>
    </citation>
    <scope>NUCLEOTIDE SEQUENCE</scope>
    <source>
        <strain evidence="14">Farmed</strain>
    </source>
</reference>
<dbReference type="InterPro" id="IPR011332">
    <property type="entry name" value="Ribosomal_zn-bd"/>
</dbReference>
<dbReference type="PANTHER" id="PTHR10666">
    <property type="entry name" value="UBIQUITIN"/>
    <property type="match status" value="1"/>
</dbReference>
<dbReference type="PROSITE" id="PS50053">
    <property type="entry name" value="UBIQUITIN_2"/>
    <property type="match status" value="1"/>
</dbReference>
<dbReference type="GO" id="GO:0005737">
    <property type="term" value="C:cytoplasm"/>
    <property type="evidence" value="ECO:0007669"/>
    <property type="project" value="UniProtKB-SubCell"/>
</dbReference>
<dbReference type="GO" id="GO:0005634">
    <property type="term" value="C:nucleus"/>
    <property type="evidence" value="ECO:0007669"/>
    <property type="project" value="UniProtKB-SubCell"/>
</dbReference>
<proteinExistence type="inferred from homology"/>
<dbReference type="InterPro" id="IPR001975">
    <property type="entry name" value="Ribosomal_eL40_dom"/>
</dbReference>
<comment type="similarity">
    <text evidence="5">In the C-terminal section; belongs to the eukaryotic ribosomal protein eL40 family.</text>
</comment>
<keyword evidence="8" id="KW-0689">Ribosomal protein</keyword>
<evidence type="ECO:0000256" key="1">
    <source>
        <dbReference type="ARBA" id="ARBA00002241"/>
    </source>
</evidence>